<comment type="subcellular location">
    <subcellularLocation>
        <location evidence="5">Cytoplasm</location>
    </subcellularLocation>
</comment>
<evidence type="ECO:0000256" key="5">
    <source>
        <dbReference type="HAMAP-Rule" id="MF_00124"/>
    </source>
</evidence>
<evidence type="ECO:0000256" key="4">
    <source>
        <dbReference type="ARBA" id="ARBA00022840"/>
    </source>
</evidence>
<evidence type="ECO:0000256" key="2">
    <source>
        <dbReference type="ARBA" id="ARBA00022741"/>
    </source>
</evidence>
<dbReference type="Pfam" id="PF00265">
    <property type="entry name" value="TK"/>
    <property type="match status" value="1"/>
</dbReference>
<evidence type="ECO:0000256" key="7">
    <source>
        <dbReference type="RuleBase" id="RU004165"/>
    </source>
</evidence>
<comment type="catalytic activity">
    <reaction evidence="5 6">
        <text>thymidine + ATP = dTMP + ADP + H(+)</text>
        <dbReference type="Rhea" id="RHEA:19129"/>
        <dbReference type="ChEBI" id="CHEBI:15378"/>
        <dbReference type="ChEBI" id="CHEBI:17748"/>
        <dbReference type="ChEBI" id="CHEBI:30616"/>
        <dbReference type="ChEBI" id="CHEBI:63528"/>
        <dbReference type="ChEBI" id="CHEBI:456216"/>
        <dbReference type="EC" id="2.7.1.21"/>
    </reaction>
</comment>
<evidence type="ECO:0000256" key="6">
    <source>
        <dbReference type="RuleBase" id="RU000544"/>
    </source>
</evidence>
<keyword evidence="2 5" id="KW-0547">Nucleotide-binding</keyword>
<dbReference type="NCBIfam" id="NF003296">
    <property type="entry name" value="PRK04296.1-1"/>
    <property type="match status" value="1"/>
</dbReference>
<comment type="similarity">
    <text evidence="5 7">Belongs to the thymidine kinase family.</text>
</comment>
<reference evidence="8" key="1">
    <citation type="submission" date="2021-06" db="EMBL/GenBank/DDBJ databases">
        <title>Novel Mycoplasma species detected in California sea lions (Zalophus californianus) from the USA.</title>
        <authorList>
            <person name="Volokhov D.V."/>
            <person name="Furtak V.A."/>
            <person name="Zagorodnyaya T.A."/>
        </authorList>
    </citation>
    <scope>NUCLEOTIDE SEQUENCE [LARGE SCALE GENOMIC DNA]</scope>
    <source>
        <strain evidence="8">CSL 5346</strain>
    </source>
</reference>
<feature type="binding site" evidence="5">
    <location>
        <position position="177"/>
    </location>
    <ligand>
        <name>Zn(2+)</name>
        <dbReference type="ChEBI" id="CHEBI:29105"/>
    </ligand>
</feature>
<keyword evidence="4 5" id="KW-0067">ATP-binding</keyword>
<evidence type="ECO:0000256" key="1">
    <source>
        <dbReference type="ARBA" id="ARBA00022679"/>
    </source>
</evidence>
<dbReference type="GO" id="GO:0004797">
    <property type="term" value="F:thymidine kinase activity"/>
    <property type="evidence" value="ECO:0007669"/>
    <property type="project" value="UniProtKB-EC"/>
</dbReference>
<dbReference type="EC" id="2.7.1.21" evidence="5 6"/>
<protein>
    <recommendedName>
        <fullName evidence="5 6">Thymidine kinase</fullName>
        <ecNumber evidence="5 6">2.7.1.21</ecNumber>
    </recommendedName>
</protein>
<dbReference type="EMBL" id="JAHMHH010000001">
    <property type="protein sequence ID" value="MBU4692249.1"/>
    <property type="molecule type" value="Genomic_DNA"/>
</dbReference>
<dbReference type="PIRSF" id="PIRSF035805">
    <property type="entry name" value="TK_cell"/>
    <property type="match status" value="1"/>
</dbReference>
<sequence>MYNKFSNGMIEVITGPMFSGKSEELLRRIRILEYAKYNILVIKPSFDTRFSISKIVSRAGTEHKTFVLDDIKKVYELINEDTNAIVIDEAHFFGDDIVQVVNELANKGFLVIVSGLDQDFLKRPFYNMSQILSLAERVTKLQAVCVVCHNLASCSYRKSNDADVLLLDNTSNYEARCRKCHNDGIKNKDKK</sequence>
<dbReference type="RefSeq" id="WP_216488655.1">
    <property type="nucleotide sequence ID" value="NZ_JAHMHH010000001.1"/>
</dbReference>
<evidence type="ECO:0000313" key="8">
    <source>
        <dbReference type="EMBL" id="MBU4692249.1"/>
    </source>
</evidence>
<feature type="binding site" evidence="5">
    <location>
        <position position="145"/>
    </location>
    <ligand>
        <name>Zn(2+)</name>
        <dbReference type="ChEBI" id="CHEBI:29105"/>
    </ligand>
</feature>
<dbReference type="PANTHER" id="PTHR11441:SF0">
    <property type="entry name" value="THYMIDINE KINASE, CYTOSOLIC"/>
    <property type="match status" value="1"/>
</dbReference>
<name>A0ABS6DPW7_9MOLU</name>
<accession>A0ABS6DPW7</accession>
<keyword evidence="5" id="KW-0862">Zinc</keyword>
<dbReference type="Proteomes" id="UP000718793">
    <property type="component" value="Unassembled WGS sequence"/>
</dbReference>
<proteinExistence type="inferred from homology"/>
<feature type="binding site" evidence="5">
    <location>
        <begin position="15"/>
        <end position="22"/>
    </location>
    <ligand>
        <name>ATP</name>
        <dbReference type="ChEBI" id="CHEBI:30616"/>
    </ligand>
</feature>
<keyword evidence="9" id="KW-1185">Reference proteome</keyword>
<keyword evidence="3 5" id="KW-0418">Kinase</keyword>
<comment type="subunit">
    <text evidence="5">Homotetramer.</text>
</comment>
<gene>
    <name evidence="5" type="primary">tdk</name>
    <name evidence="8" type="ORF">KQ875_01395</name>
</gene>
<keyword evidence="1 5" id="KW-0808">Transferase</keyword>
<evidence type="ECO:0000313" key="9">
    <source>
        <dbReference type="Proteomes" id="UP000718793"/>
    </source>
</evidence>
<keyword evidence="5" id="KW-0963">Cytoplasm</keyword>
<feature type="active site" description="Proton acceptor" evidence="5">
    <location>
        <position position="89"/>
    </location>
</feature>
<feature type="binding site" evidence="5">
    <location>
        <position position="148"/>
    </location>
    <ligand>
        <name>Zn(2+)</name>
        <dbReference type="ChEBI" id="CHEBI:29105"/>
    </ligand>
</feature>
<organism evidence="8 9">
    <name type="scientific">Mycoplasma zalophi</name>
    <dbReference type="NCBI Taxonomy" id="191287"/>
    <lineage>
        <taxon>Bacteria</taxon>
        <taxon>Bacillati</taxon>
        <taxon>Mycoplasmatota</taxon>
        <taxon>Mollicutes</taxon>
        <taxon>Mycoplasmataceae</taxon>
        <taxon>Mycoplasma</taxon>
    </lineage>
</organism>
<evidence type="ECO:0000256" key="3">
    <source>
        <dbReference type="ARBA" id="ARBA00022777"/>
    </source>
</evidence>
<keyword evidence="5" id="KW-0479">Metal-binding</keyword>
<feature type="binding site" evidence="5">
    <location>
        <begin position="88"/>
        <end position="91"/>
    </location>
    <ligand>
        <name>ATP</name>
        <dbReference type="ChEBI" id="CHEBI:30616"/>
    </ligand>
</feature>
<feature type="binding site" evidence="5">
    <location>
        <position position="180"/>
    </location>
    <ligand>
        <name>Zn(2+)</name>
        <dbReference type="ChEBI" id="CHEBI:29105"/>
    </ligand>
</feature>
<dbReference type="HAMAP" id="MF_00124">
    <property type="entry name" value="Thymidine_kinase"/>
    <property type="match status" value="1"/>
</dbReference>
<dbReference type="PANTHER" id="PTHR11441">
    <property type="entry name" value="THYMIDINE KINASE"/>
    <property type="match status" value="1"/>
</dbReference>
<dbReference type="InterPro" id="IPR001267">
    <property type="entry name" value="Thymidine_kinase"/>
</dbReference>
<keyword evidence="5 6" id="KW-0237">DNA synthesis</keyword>
<comment type="caution">
    <text evidence="8">The sequence shown here is derived from an EMBL/GenBank/DDBJ whole genome shotgun (WGS) entry which is preliminary data.</text>
</comment>